<keyword evidence="11" id="KW-0539">Nucleus</keyword>
<keyword evidence="7" id="KW-0862">Zinc</keyword>
<dbReference type="FunFam" id="3.30.160.60:FF:000016">
    <property type="entry name" value="zinc finger protein 37 homolog"/>
    <property type="match status" value="1"/>
</dbReference>
<dbReference type="FunFam" id="3.30.160.60:FF:002090">
    <property type="entry name" value="Zinc finger protein 473"/>
    <property type="match status" value="1"/>
</dbReference>
<feature type="domain" description="C2H2-type" evidence="15">
    <location>
        <begin position="382"/>
        <end position="409"/>
    </location>
</feature>
<evidence type="ECO:0000313" key="17">
    <source>
        <dbReference type="EMBL" id="CAD7689655.1"/>
    </source>
</evidence>
<dbReference type="SMART" id="SM00349">
    <property type="entry name" value="KRAB"/>
    <property type="match status" value="1"/>
</dbReference>
<name>A0A811ZLT6_NYCPR</name>
<evidence type="ECO:0000313" key="18">
    <source>
        <dbReference type="Proteomes" id="UP000645828"/>
    </source>
</evidence>
<feature type="domain" description="C2H2-type" evidence="15">
    <location>
        <begin position="243"/>
        <end position="270"/>
    </location>
</feature>
<keyword evidence="10" id="KW-0804">Transcription</keyword>
<dbReference type="Pfam" id="PF01352">
    <property type="entry name" value="KRAB"/>
    <property type="match status" value="1"/>
</dbReference>
<gene>
    <name evidence="17" type="ORF">NYPRO_LOCUS22449</name>
</gene>
<evidence type="ECO:0000256" key="3">
    <source>
        <dbReference type="ARBA" id="ARBA00006991"/>
    </source>
</evidence>
<dbReference type="Pfam" id="PF00096">
    <property type="entry name" value="zf-C2H2"/>
    <property type="match status" value="10"/>
</dbReference>
<feature type="domain" description="C2H2-type" evidence="15">
    <location>
        <begin position="466"/>
        <end position="493"/>
    </location>
</feature>
<evidence type="ECO:0000256" key="12">
    <source>
        <dbReference type="PROSITE-ProRule" id="PRU00042"/>
    </source>
</evidence>
<comment type="subcellular location">
    <subcellularLocation>
        <location evidence="2">Nucleus</location>
    </subcellularLocation>
</comment>
<dbReference type="PROSITE" id="PS50805">
    <property type="entry name" value="KRAB"/>
    <property type="match status" value="1"/>
</dbReference>
<comment type="function">
    <text evidence="1">May be involved in transcriptional regulation.</text>
</comment>
<feature type="chain" id="PRO_5032501335" evidence="14">
    <location>
        <begin position="19"/>
        <end position="521"/>
    </location>
</feature>
<keyword evidence="5" id="KW-0677">Repeat</keyword>
<feature type="domain" description="C2H2-type" evidence="15">
    <location>
        <begin position="298"/>
        <end position="325"/>
    </location>
</feature>
<dbReference type="Proteomes" id="UP000645828">
    <property type="component" value="Unassembled WGS sequence"/>
</dbReference>
<dbReference type="SUPFAM" id="SSF109640">
    <property type="entry name" value="KRAB domain (Kruppel-associated box)"/>
    <property type="match status" value="1"/>
</dbReference>
<evidence type="ECO:0000256" key="7">
    <source>
        <dbReference type="ARBA" id="ARBA00022833"/>
    </source>
</evidence>
<dbReference type="FunFam" id="3.30.160.60:FF:001337">
    <property type="entry name" value="Zinc finger protein 286A"/>
    <property type="match status" value="1"/>
</dbReference>
<sequence>MDLGPIITAFLLLALSSQDSPFSQEQSTEEGEVASLRLTARSQAPVTFKDVAMDFTPEEWGKLDPAQREVMLENYRNLVSLWLPVSKPDNYNLENGKEPLMLERKTPKSSYSDLESKPEGKDSTSVPDTSKEESCQTAIIDRLTRNSVYDSNLETTLECENWLESQQGNQERHLREMFTHVNSLPEERDNKRDIYWKNFSQKSVLTQDRSPKGPYVFHTLEKRLKQKSNLMKKQRTCKEKKPHKCNDCGELFTYHSVLIRHQRVHTGEKPYSCSECGKSFSHRANLTKHQRTHTRILFECSECKKAFTESSSLAIHQRIHIGERPYECNECGKGFNRSTHLVQHQLIHTGVKPYECNECDKAFIHSSALIKHQRTHTGEKPYKCQECGKAFSHCSSLTKHQRVHTGEKPYECSECGKTFSQSTHLVQHQRIHTGEKPYECNECGKTFSRSSNFAKHQRIHIGKKPYKCNECGKAFIHSSALIQHQRTHTGEKPYRCDECGKSFKCSSSLIRHQRIHTEEQL</sequence>
<dbReference type="FunFam" id="3.30.160.60:FF:000424">
    <property type="entry name" value="Zinc finger protein 140"/>
    <property type="match status" value="1"/>
</dbReference>
<feature type="domain" description="C2H2-type" evidence="15">
    <location>
        <begin position="494"/>
        <end position="521"/>
    </location>
</feature>
<evidence type="ECO:0000256" key="13">
    <source>
        <dbReference type="SAM" id="MobiDB-lite"/>
    </source>
</evidence>
<proteinExistence type="inferred from homology"/>
<feature type="domain" description="C2H2-type" evidence="15">
    <location>
        <begin position="438"/>
        <end position="465"/>
    </location>
</feature>
<feature type="domain" description="C2H2-type" evidence="15">
    <location>
        <begin position="326"/>
        <end position="353"/>
    </location>
</feature>
<dbReference type="GO" id="GO:0005634">
    <property type="term" value="C:nucleus"/>
    <property type="evidence" value="ECO:0007669"/>
    <property type="project" value="UniProtKB-SubCell"/>
</dbReference>
<evidence type="ECO:0000256" key="14">
    <source>
        <dbReference type="SAM" id="SignalP"/>
    </source>
</evidence>
<evidence type="ECO:0000256" key="1">
    <source>
        <dbReference type="ARBA" id="ARBA00003767"/>
    </source>
</evidence>
<dbReference type="PANTHER" id="PTHR23235:SF178">
    <property type="entry name" value="C2H2-TYPE DOMAIN-CONTAINING PROTEIN-RELATED"/>
    <property type="match status" value="1"/>
</dbReference>
<dbReference type="PROSITE" id="PS50157">
    <property type="entry name" value="ZINC_FINGER_C2H2_2"/>
    <property type="match status" value="10"/>
</dbReference>
<dbReference type="Gene3D" id="6.10.140.140">
    <property type="match status" value="1"/>
</dbReference>
<evidence type="ECO:0000256" key="10">
    <source>
        <dbReference type="ARBA" id="ARBA00023163"/>
    </source>
</evidence>
<dbReference type="Gene3D" id="3.30.160.60">
    <property type="entry name" value="Classic Zinc Finger"/>
    <property type="match status" value="10"/>
</dbReference>
<comment type="similarity">
    <text evidence="3">Belongs to the krueppel C2H2-type zinc-finger protein family.</text>
</comment>
<organism evidence="17 18">
    <name type="scientific">Nyctereutes procyonoides</name>
    <name type="common">Raccoon dog</name>
    <name type="synonym">Canis procyonoides</name>
    <dbReference type="NCBI Taxonomy" id="34880"/>
    <lineage>
        <taxon>Eukaryota</taxon>
        <taxon>Metazoa</taxon>
        <taxon>Chordata</taxon>
        <taxon>Craniata</taxon>
        <taxon>Vertebrata</taxon>
        <taxon>Euteleostomi</taxon>
        <taxon>Mammalia</taxon>
        <taxon>Eutheria</taxon>
        <taxon>Laurasiatheria</taxon>
        <taxon>Carnivora</taxon>
        <taxon>Caniformia</taxon>
        <taxon>Canidae</taxon>
        <taxon>Nyctereutes</taxon>
    </lineage>
</organism>
<evidence type="ECO:0000256" key="8">
    <source>
        <dbReference type="ARBA" id="ARBA00023015"/>
    </source>
</evidence>
<evidence type="ECO:0000256" key="4">
    <source>
        <dbReference type="ARBA" id="ARBA00022723"/>
    </source>
</evidence>
<keyword evidence="8" id="KW-0805">Transcription regulation</keyword>
<dbReference type="FunFam" id="3.30.160.60:FF:001089">
    <property type="entry name" value="zinc finger protein 140 isoform X2"/>
    <property type="match status" value="1"/>
</dbReference>
<evidence type="ECO:0000256" key="11">
    <source>
        <dbReference type="ARBA" id="ARBA00023242"/>
    </source>
</evidence>
<evidence type="ECO:0000256" key="6">
    <source>
        <dbReference type="ARBA" id="ARBA00022771"/>
    </source>
</evidence>
<dbReference type="AlphaFoldDB" id="A0A811ZLT6"/>
<feature type="domain" description="C2H2-type" evidence="15">
    <location>
        <begin position="271"/>
        <end position="294"/>
    </location>
</feature>
<dbReference type="SUPFAM" id="SSF57667">
    <property type="entry name" value="beta-beta-alpha zinc fingers"/>
    <property type="match status" value="6"/>
</dbReference>
<feature type="domain" description="C2H2-type" evidence="15">
    <location>
        <begin position="354"/>
        <end position="381"/>
    </location>
</feature>
<keyword evidence="4" id="KW-0479">Metal-binding</keyword>
<evidence type="ECO:0000256" key="2">
    <source>
        <dbReference type="ARBA" id="ARBA00004123"/>
    </source>
</evidence>
<feature type="signal peptide" evidence="14">
    <location>
        <begin position="1"/>
        <end position="18"/>
    </location>
</feature>
<keyword evidence="6 12" id="KW-0863">Zinc-finger</keyword>
<keyword evidence="9" id="KW-0238">DNA-binding</keyword>
<accession>A0A811ZLT6</accession>
<dbReference type="InterPro" id="IPR036051">
    <property type="entry name" value="KRAB_dom_sf"/>
</dbReference>
<dbReference type="SMART" id="SM00355">
    <property type="entry name" value="ZnF_C2H2"/>
    <property type="match status" value="10"/>
</dbReference>
<dbReference type="InterPro" id="IPR001909">
    <property type="entry name" value="KRAB"/>
</dbReference>
<dbReference type="GO" id="GO:0000978">
    <property type="term" value="F:RNA polymerase II cis-regulatory region sequence-specific DNA binding"/>
    <property type="evidence" value="ECO:0007669"/>
    <property type="project" value="TreeGrafter"/>
</dbReference>
<keyword evidence="14" id="KW-0732">Signal</keyword>
<feature type="compositionally biased region" description="Basic and acidic residues" evidence="13">
    <location>
        <begin position="95"/>
        <end position="106"/>
    </location>
</feature>
<dbReference type="InterPro" id="IPR036236">
    <property type="entry name" value="Znf_C2H2_sf"/>
</dbReference>
<keyword evidence="18" id="KW-1185">Reference proteome</keyword>
<feature type="domain" description="C2H2-type" evidence="15">
    <location>
        <begin position="410"/>
        <end position="437"/>
    </location>
</feature>
<dbReference type="PANTHER" id="PTHR23235">
    <property type="entry name" value="KRUEPPEL-LIKE TRANSCRIPTION FACTOR"/>
    <property type="match status" value="1"/>
</dbReference>
<evidence type="ECO:0000256" key="9">
    <source>
        <dbReference type="ARBA" id="ARBA00023125"/>
    </source>
</evidence>
<dbReference type="EMBL" id="CAJHUB010000769">
    <property type="protein sequence ID" value="CAD7689655.1"/>
    <property type="molecule type" value="Genomic_DNA"/>
</dbReference>
<feature type="domain" description="KRAB" evidence="16">
    <location>
        <begin position="46"/>
        <end position="112"/>
    </location>
</feature>
<dbReference type="GO" id="GO:0000981">
    <property type="term" value="F:DNA-binding transcription factor activity, RNA polymerase II-specific"/>
    <property type="evidence" value="ECO:0007669"/>
    <property type="project" value="TreeGrafter"/>
</dbReference>
<dbReference type="FunFam" id="3.30.160.60:FF:002343">
    <property type="entry name" value="Zinc finger protein 33A"/>
    <property type="match status" value="1"/>
</dbReference>
<comment type="caution">
    <text evidence="17">The sequence shown here is derived from an EMBL/GenBank/DDBJ whole genome shotgun (WGS) entry which is preliminary data.</text>
</comment>
<dbReference type="FunFam" id="3.30.160.60:FF:000737">
    <property type="entry name" value="Zinc finger protein 565"/>
    <property type="match status" value="2"/>
</dbReference>
<dbReference type="PROSITE" id="PS00028">
    <property type="entry name" value="ZINC_FINGER_C2H2_1"/>
    <property type="match status" value="10"/>
</dbReference>
<evidence type="ECO:0000256" key="5">
    <source>
        <dbReference type="ARBA" id="ARBA00022737"/>
    </source>
</evidence>
<evidence type="ECO:0000259" key="16">
    <source>
        <dbReference type="PROSITE" id="PS50805"/>
    </source>
</evidence>
<reference evidence="17" key="1">
    <citation type="submission" date="2020-12" db="EMBL/GenBank/DDBJ databases">
        <authorList>
            <consortium name="Molecular Ecology Group"/>
        </authorList>
    </citation>
    <scope>NUCLEOTIDE SEQUENCE</scope>
    <source>
        <strain evidence="17">TBG_1078</strain>
    </source>
</reference>
<feature type="region of interest" description="Disordered" evidence="13">
    <location>
        <begin position="94"/>
        <end position="134"/>
    </location>
</feature>
<evidence type="ECO:0000259" key="15">
    <source>
        <dbReference type="PROSITE" id="PS50157"/>
    </source>
</evidence>
<dbReference type="FunFam" id="3.30.160.60:FF:001434">
    <property type="entry name" value="zinc finger protein 286A isoform X1"/>
    <property type="match status" value="2"/>
</dbReference>
<dbReference type="GO" id="GO:0008270">
    <property type="term" value="F:zinc ion binding"/>
    <property type="evidence" value="ECO:0007669"/>
    <property type="project" value="UniProtKB-KW"/>
</dbReference>
<protein>
    <submittedName>
        <fullName evidence="17">(raccoon dog) hypothetical protein</fullName>
    </submittedName>
</protein>
<dbReference type="InterPro" id="IPR013087">
    <property type="entry name" value="Znf_C2H2_type"/>
</dbReference>
<dbReference type="CDD" id="cd07765">
    <property type="entry name" value="KRAB_A-box"/>
    <property type="match status" value="1"/>
</dbReference>